<keyword evidence="6" id="KW-1133">Transmembrane helix</keyword>
<evidence type="ECO:0000313" key="8">
    <source>
        <dbReference type="Proteomes" id="UP000028999"/>
    </source>
</evidence>
<organism evidence="7 8">
    <name type="scientific">Brassica napus</name>
    <name type="common">Rape</name>
    <dbReference type="NCBI Taxonomy" id="3708"/>
    <lineage>
        <taxon>Eukaryota</taxon>
        <taxon>Viridiplantae</taxon>
        <taxon>Streptophyta</taxon>
        <taxon>Embryophyta</taxon>
        <taxon>Tracheophyta</taxon>
        <taxon>Spermatophyta</taxon>
        <taxon>Magnoliopsida</taxon>
        <taxon>eudicotyledons</taxon>
        <taxon>Gunneridae</taxon>
        <taxon>Pentapetalae</taxon>
        <taxon>rosids</taxon>
        <taxon>malvids</taxon>
        <taxon>Brassicales</taxon>
        <taxon>Brassicaceae</taxon>
        <taxon>Brassiceae</taxon>
        <taxon>Brassica</taxon>
    </lineage>
</organism>
<dbReference type="Gramene" id="CDY49738">
    <property type="protein sequence ID" value="CDY49738"/>
    <property type="gene ID" value="GSBRNA2T00093734001"/>
</dbReference>
<reference evidence="7 8" key="1">
    <citation type="journal article" date="2014" name="Science">
        <title>Plant genetics. Early allopolyploid evolution in the post-Neolithic Brassica napus oilseed genome.</title>
        <authorList>
            <person name="Chalhoub B."/>
            <person name="Denoeud F."/>
            <person name="Liu S."/>
            <person name="Parkin I.A."/>
            <person name="Tang H."/>
            <person name="Wang X."/>
            <person name="Chiquet J."/>
            <person name="Belcram H."/>
            <person name="Tong C."/>
            <person name="Samans B."/>
            <person name="Correa M."/>
            <person name="Da Silva C."/>
            <person name="Just J."/>
            <person name="Falentin C."/>
            <person name="Koh C.S."/>
            <person name="Le Clainche I."/>
            <person name="Bernard M."/>
            <person name="Bento P."/>
            <person name="Noel B."/>
            <person name="Labadie K."/>
            <person name="Alberti A."/>
            <person name="Charles M."/>
            <person name="Arnaud D."/>
            <person name="Guo H."/>
            <person name="Daviaud C."/>
            <person name="Alamery S."/>
            <person name="Jabbari K."/>
            <person name="Zhao M."/>
            <person name="Edger P.P."/>
            <person name="Chelaifa H."/>
            <person name="Tack D."/>
            <person name="Lassalle G."/>
            <person name="Mestiri I."/>
            <person name="Schnel N."/>
            <person name="Le Paslier M.C."/>
            <person name="Fan G."/>
            <person name="Renault V."/>
            <person name="Bayer P.E."/>
            <person name="Golicz A.A."/>
            <person name="Manoli S."/>
            <person name="Lee T.H."/>
            <person name="Thi V.H."/>
            <person name="Chalabi S."/>
            <person name="Hu Q."/>
            <person name="Fan C."/>
            <person name="Tollenaere R."/>
            <person name="Lu Y."/>
            <person name="Battail C."/>
            <person name="Shen J."/>
            <person name="Sidebottom C.H."/>
            <person name="Wang X."/>
            <person name="Canaguier A."/>
            <person name="Chauveau A."/>
            <person name="Berard A."/>
            <person name="Deniot G."/>
            <person name="Guan M."/>
            <person name="Liu Z."/>
            <person name="Sun F."/>
            <person name="Lim Y.P."/>
            <person name="Lyons E."/>
            <person name="Town C.D."/>
            <person name="Bancroft I."/>
            <person name="Wang X."/>
            <person name="Meng J."/>
            <person name="Ma J."/>
            <person name="Pires J.C."/>
            <person name="King G.J."/>
            <person name="Brunel D."/>
            <person name="Delourme R."/>
            <person name="Renard M."/>
            <person name="Aury J.M."/>
            <person name="Adams K.L."/>
            <person name="Batley J."/>
            <person name="Snowdon R.J."/>
            <person name="Tost J."/>
            <person name="Edwards D."/>
            <person name="Zhou Y."/>
            <person name="Hua W."/>
            <person name="Sharpe A.G."/>
            <person name="Paterson A.H."/>
            <person name="Guan C."/>
            <person name="Wincker P."/>
        </authorList>
    </citation>
    <scope>NUCLEOTIDE SEQUENCE [LARGE SCALE GENOMIC DNA]</scope>
    <source>
        <strain evidence="8">cv. Darmor-bzh</strain>
    </source>
</reference>
<proteinExistence type="predicted"/>
<dbReference type="GO" id="GO:0007166">
    <property type="term" value="P:cell surface receptor signaling pathway"/>
    <property type="evidence" value="ECO:0007669"/>
    <property type="project" value="InterPro"/>
</dbReference>
<sequence length="178" mass="19955">MMLTTRANQVVFAEYSYLTGFGHSSCFCNDGYEGNLYLQGGCVDIDECEGELGQSRCGGQTCVNVPGSFRCVPKKIEKIKPVSDLLCFCFRHCSGLVIGLALLFLVLGIWRLIKFVKKRRKIIRKREFFKRNGGLLLKQQLTTEEGGQGTVYKGMLVDGRIIAVKRSKVLDKDKMITP</sequence>
<evidence type="ECO:0000313" key="7">
    <source>
        <dbReference type="EMBL" id="CDY49738.1"/>
    </source>
</evidence>
<dbReference type="InterPro" id="IPR045274">
    <property type="entry name" value="WAK-like"/>
</dbReference>
<dbReference type="PROSITE" id="PS01187">
    <property type="entry name" value="EGF_CA"/>
    <property type="match status" value="1"/>
</dbReference>
<keyword evidence="3" id="KW-0547">Nucleotide-binding</keyword>
<dbReference type="GO" id="GO:0005509">
    <property type="term" value="F:calcium ion binding"/>
    <property type="evidence" value="ECO:0007669"/>
    <property type="project" value="InterPro"/>
</dbReference>
<keyword evidence="1" id="KW-0418">Kinase</keyword>
<evidence type="ECO:0000256" key="3">
    <source>
        <dbReference type="ARBA" id="ARBA00022741"/>
    </source>
</evidence>
<dbReference type="EMBL" id="LK032856">
    <property type="protein sequence ID" value="CDY49738.1"/>
    <property type="molecule type" value="Genomic_DNA"/>
</dbReference>
<gene>
    <name evidence="7" type="primary">BnaA02g19340D</name>
    <name evidence="7" type="ORF">GSBRNA2T00093734001</name>
</gene>
<evidence type="ECO:0000256" key="2">
    <source>
        <dbReference type="ARBA" id="ARBA00022679"/>
    </source>
</evidence>
<evidence type="ECO:0000256" key="4">
    <source>
        <dbReference type="ARBA" id="ARBA00022840"/>
    </source>
</evidence>
<evidence type="ECO:0000256" key="1">
    <source>
        <dbReference type="ARBA" id="ARBA00022527"/>
    </source>
</evidence>
<keyword evidence="6" id="KW-0812">Transmembrane</keyword>
<evidence type="ECO:0000256" key="6">
    <source>
        <dbReference type="SAM" id="Phobius"/>
    </source>
</evidence>
<dbReference type="SUPFAM" id="SSF57196">
    <property type="entry name" value="EGF/Laminin"/>
    <property type="match status" value="1"/>
</dbReference>
<feature type="transmembrane region" description="Helical" evidence="6">
    <location>
        <begin position="96"/>
        <end position="116"/>
    </location>
</feature>
<keyword evidence="5" id="KW-1015">Disulfide bond</keyword>
<dbReference type="InterPro" id="IPR018097">
    <property type="entry name" value="EGF_Ca-bd_CS"/>
</dbReference>
<dbReference type="OMA" id="CKELANG"/>
<dbReference type="AlphaFoldDB" id="A0A078IKY0"/>
<dbReference type="Gene3D" id="2.10.25.10">
    <property type="entry name" value="Laminin"/>
    <property type="match status" value="1"/>
</dbReference>
<protein>
    <submittedName>
        <fullName evidence="7">BnaA02g19340D protein</fullName>
    </submittedName>
</protein>
<keyword evidence="1" id="KW-0723">Serine/threonine-protein kinase</keyword>
<keyword evidence="4" id="KW-0067">ATP-binding</keyword>
<dbReference type="Proteomes" id="UP000028999">
    <property type="component" value="Unassembled WGS sequence"/>
</dbReference>
<keyword evidence="2" id="KW-0808">Transferase</keyword>
<dbReference type="GO" id="GO:0005524">
    <property type="term" value="F:ATP binding"/>
    <property type="evidence" value="ECO:0007669"/>
    <property type="project" value="UniProtKB-KW"/>
</dbReference>
<dbReference type="PaxDb" id="3708-A0A078IKY0"/>
<keyword evidence="8" id="KW-1185">Reference proteome</keyword>
<dbReference type="CDD" id="cd00054">
    <property type="entry name" value="EGF_CA"/>
    <property type="match status" value="1"/>
</dbReference>
<keyword evidence="6" id="KW-0472">Membrane</keyword>
<evidence type="ECO:0000256" key="5">
    <source>
        <dbReference type="ARBA" id="ARBA00023157"/>
    </source>
</evidence>
<dbReference type="PANTHER" id="PTHR27005:SF385">
    <property type="entry name" value="WALL-ASSOCIATED RECEPTOR KINASE-LIKE 22"/>
    <property type="match status" value="1"/>
</dbReference>
<accession>A0A078IKY0</accession>
<dbReference type="PANTHER" id="PTHR27005">
    <property type="entry name" value="WALL-ASSOCIATED RECEPTOR KINASE-LIKE 21"/>
    <property type="match status" value="1"/>
</dbReference>
<name>A0A078IKY0_BRANA</name>
<dbReference type="GO" id="GO:0004674">
    <property type="term" value="F:protein serine/threonine kinase activity"/>
    <property type="evidence" value="ECO:0007669"/>
    <property type="project" value="UniProtKB-KW"/>
</dbReference>